<organism evidence="2 3">
    <name type="scientific">Phaeodactylum tricornutum (strain CCAP 1055/1)</name>
    <dbReference type="NCBI Taxonomy" id="556484"/>
    <lineage>
        <taxon>Eukaryota</taxon>
        <taxon>Sar</taxon>
        <taxon>Stramenopiles</taxon>
        <taxon>Ochrophyta</taxon>
        <taxon>Bacillariophyta</taxon>
        <taxon>Bacillariophyceae</taxon>
        <taxon>Bacillariophycidae</taxon>
        <taxon>Naviculales</taxon>
        <taxon>Phaeodactylaceae</taxon>
        <taxon>Phaeodactylum</taxon>
    </lineage>
</organism>
<dbReference type="HOGENOM" id="CLU_1334161_0_0_1"/>
<evidence type="ECO:0000256" key="1">
    <source>
        <dbReference type="SAM" id="MobiDB-lite"/>
    </source>
</evidence>
<gene>
    <name evidence="2" type="ORF">PHATRDRAFT_43040</name>
</gene>
<reference evidence="2 3" key="1">
    <citation type="journal article" date="2008" name="Nature">
        <title>The Phaeodactylum genome reveals the evolutionary history of diatom genomes.</title>
        <authorList>
            <person name="Bowler C."/>
            <person name="Allen A.E."/>
            <person name="Badger J.H."/>
            <person name="Grimwood J."/>
            <person name="Jabbari K."/>
            <person name="Kuo A."/>
            <person name="Maheswari U."/>
            <person name="Martens C."/>
            <person name="Maumus F."/>
            <person name="Otillar R.P."/>
            <person name="Rayko E."/>
            <person name="Salamov A."/>
            <person name="Vandepoele K."/>
            <person name="Beszteri B."/>
            <person name="Gruber A."/>
            <person name="Heijde M."/>
            <person name="Katinka M."/>
            <person name="Mock T."/>
            <person name="Valentin K."/>
            <person name="Verret F."/>
            <person name="Berges J.A."/>
            <person name="Brownlee C."/>
            <person name="Cadoret J.P."/>
            <person name="Chiovitti A."/>
            <person name="Choi C.J."/>
            <person name="Coesel S."/>
            <person name="De Martino A."/>
            <person name="Detter J.C."/>
            <person name="Durkin C."/>
            <person name="Falciatore A."/>
            <person name="Fournet J."/>
            <person name="Haruta M."/>
            <person name="Huysman M.J."/>
            <person name="Jenkins B.D."/>
            <person name="Jiroutova K."/>
            <person name="Jorgensen R.E."/>
            <person name="Joubert Y."/>
            <person name="Kaplan A."/>
            <person name="Kroger N."/>
            <person name="Kroth P.G."/>
            <person name="La Roche J."/>
            <person name="Lindquist E."/>
            <person name="Lommer M."/>
            <person name="Martin-Jezequel V."/>
            <person name="Lopez P.J."/>
            <person name="Lucas S."/>
            <person name="Mangogna M."/>
            <person name="McGinnis K."/>
            <person name="Medlin L.K."/>
            <person name="Montsant A."/>
            <person name="Oudot-Le Secq M.P."/>
            <person name="Napoli C."/>
            <person name="Obornik M."/>
            <person name="Parker M.S."/>
            <person name="Petit J.L."/>
            <person name="Porcel B.M."/>
            <person name="Poulsen N."/>
            <person name="Robison M."/>
            <person name="Rychlewski L."/>
            <person name="Rynearson T.A."/>
            <person name="Schmutz J."/>
            <person name="Shapiro H."/>
            <person name="Siaut M."/>
            <person name="Stanley M."/>
            <person name="Sussman M.R."/>
            <person name="Taylor A.R."/>
            <person name="Vardi A."/>
            <person name="von Dassow P."/>
            <person name="Vyverman W."/>
            <person name="Willis A."/>
            <person name="Wyrwicz L.S."/>
            <person name="Rokhsar D.S."/>
            <person name="Weissenbach J."/>
            <person name="Armbrust E.V."/>
            <person name="Green B.R."/>
            <person name="Van de Peer Y."/>
            <person name="Grigoriev I.V."/>
        </authorList>
    </citation>
    <scope>NUCLEOTIDE SEQUENCE [LARGE SCALE GENOMIC DNA]</scope>
    <source>
        <strain evidence="2 3">CCAP 1055/1</strain>
    </source>
</reference>
<dbReference type="Proteomes" id="UP000000759">
    <property type="component" value="Chromosome 1"/>
</dbReference>
<accession>B7FQF1</accession>
<sequence>MEARYSRLGLIGAGKVVFVTSPRDKSAMLLQDYRNFLRTVEQSIKVGYDTKLSILPILDVAARNFRNPRCVIGFFEFQGNTILSRYAFIAGARQRRMEYQRRVPYSRIFLGKDTTNIIMSDFEDDEPGDALGNFEEEGDVEAFAGDPEGGDDDDEEGDDDDEEEAEIELGDEDTDEDNDDDDDAGADDDEGAGDDQQDDGGDDAEEGDEGDDDDDEEEDDNNDDNAELGTSALVRQELIEDDPEDYEDAGGDDDDDDEEEEEEELEDDDDDDDEVVEVDDDEDDDDDDEDNDDEPSNKRQKT</sequence>
<feature type="region of interest" description="Disordered" evidence="1">
    <location>
        <begin position="141"/>
        <end position="302"/>
    </location>
</feature>
<feature type="compositionally biased region" description="Acidic residues" evidence="1">
    <location>
        <begin position="148"/>
        <end position="226"/>
    </location>
</feature>
<protein>
    <submittedName>
        <fullName evidence="2">Uncharacterized protein</fullName>
    </submittedName>
</protein>
<keyword evidence="3" id="KW-1185">Reference proteome</keyword>
<dbReference type="KEGG" id="pti:PHATRDRAFT_43040"/>
<feature type="compositionally biased region" description="Acidic residues" evidence="1">
    <location>
        <begin position="239"/>
        <end position="294"/>
    </location>
</feature>
<reference evidence="3" key="2">
    <citation type="submission" date="2008-08" db="EMBL/GenBank/DDBJ databases">
        <authorList>
            <consortium name="Diatom Consortium"/>
            <person name="Grigoriev I."/>
            <person name="Grimwood J."/>
            <person name="Kuo A."/>
            <person name="Otillar R.P."/>
            <person name="Salamov A."/>
            <person name="Detter J.C."/>
            <person name="Lindquist E."/>
            <person name="Shapiro H."/>
            <person name="Lucas S."/>
            <person name="Glavina del Rio T."/>
            <person name="Pitluck S."/>
            <person name="Rokhsar D."/>
            <person name="Bowler C."/>
        </authorList>
    </citation>
    <scope>GENOME REANNOTATION</scope>
    <source>
        <strain evidence="3">CCAP 1055/1</strain>
    </source>
</reference>
<dbReference type="EMBL" id="CM000605">
    <property type="protein sequence ID" value="EEC51856.1"/>
    <property type="molecule type" value="Genomic_DNA"/>
</dbReference>
<evidence type="ECO:0000313" key="2">
    <source>
        <dbReference type="EMBL" id="EEC51856.1"/>
    </source>
</evidence>
<dbReference type="GeneID" id="7196842"/>
<name>B7FQF1_PHATC</name>
<dbReference type="PaxDb" id="2850-Phatr43040"/>
<dbReference type="AlphaFoldDB" id="B7FQF1"/>
<dbReference type="InParanoid" id="B7FQF1"/>
<evidence type="ECO:0000313" key="3">
    <source>
        <dbReference type="Proteomes" id="UP000000759"/>
    </source>
</evidence>
<proteinExistence type="predicted"/>
<dbReference type="RefSeq" id="XP_002177393.1">
    <property type="nucleotide sequence ID" value="XM_002177357.1"/>
</dbReference>